<dbReference type="Gene3D" id="1.20.1070.10">
    <property type="entry name" value="Rhodopsin 7-helix transmembrane proteins"/>
    <property type="match status" value="1"/>
</dbReference>
<dbReference type="WBParaSite" id="PDA_v2.g30712.t1">
    <property type="protein sequence ID" value="PDA_v2.g30712.t1"/>
    <property type="gene ID" value="PDA_v2.g30712"/>
</dbReference>
<keyword evidence="1" id="KW-0472">Membrane</keyword>
<dbReference type="Pfam" id="PF10321">
    <property type="entry name" value="7TM_GPCR_Srt"/>
    <property type="match status" value="1"/>
</dbReference>
<organism evidence="2 3">
    <name type="scientific">Panagrolaimus davidi</name>
    <dbReference type="NCBI Taxonomy" id="227884"/>
    <lineage>
        <taxon>Eukaryota</taxon>
        <taxon>Metazoa</taxon>
        <taxon>Ecdysozoa</taxon>
        <taxon>Nematoda</taxon>
        <taxon>Chromadorea</taxon>
        <taxon>Rhabditida</taxon>
        <taxon>Tylenchina</taxon>
        <taxon>Panagrolaimomorpha</taxon>
        <taxon>Panagrolaimoidea</taxon>
        <taxon>Panagrolaimidae</taxon>
        <taxon>Panagrolaimus</taxon>
    </lineage>
</organism>
<feature type="transmembrane region" description="Helical" evidence="1">
    <location>
        <begin position="21"/>
        <end position="42"/>
    </location>
</feature>
<dbReference type="AlphaFoldDB" id="A0A914QTG4"/>
<evidence type="ECO:0000256" key="1">
    <source>
        <dbReference type="SAM" id="Phobius"/>
    </source>
</evidence>
<protein>
    <submittedName>
        <fullName evidence="3">Uncharacterized protein</fullName>
    </submittedName>
</protein>
<dbReference type="InterPro" id="IPR019425">
    <property type="entry name" value="7TM_GPCR_serpentine_rcpt_Srt"/>
</dbReference>
<feature type="transmembrane region" description="Helical" evidence="1">
    <location>
        <begin position="54"/>
        <end position="76"/>
    </location>
</feature>
<name>A0A914QTG4_9BILA</name>
<feature type="transmembrane region" description="Helical" evidence="1">
    <location>
        <begin position="225"/>
        <end position="245"/>
    </location>
</feature>
<dbReference type="Proteomes" id="UP000887578">
    <property type="component" value="Unplaced"/>
</dbReference>
<reference evidence="3" key="1">
    <citation type="submission" date="2022-11" db="UniProtKB">
        <authorList>
            <consortium name="WormBaseParasite"/>
        </authorList>
    </citation>
    <scope>IDENTIFICATION</scope>
</reference>
<feature type="transmembrane region" description="Helical" evidence="1">
    <location>
        <begin position="197"/>
        <end position="219"/>
    </location>
</feature>
<feature type="transmembrane region" description="Helical" evidence="1">
    <location>
        <begin position="88"/>
        <end position="110"/>
    </location>
</feature>
<proteinExistence type="predicted"/>
<keyword evidence="1" id="KW-1133">Transmembrane helix</keyword>
<feature type="transmembrane region" description="Helical" evidence="1">
    <location>
        <begin position="157"/>
        <end position="176"/>
    </location>
</feature>
<evidence type="ECO:0000313" key="2">
    <source>
        <dbReference type="Proteomes" id="UP000887578"/>
    </source>
</evidence>
<evidence type="ECO:0000313" key="3">
    <source>
        <dbReference type="WBParaSite" id="PDA_v2.g30712.t1"/>
    </source>
</evidence>
<dbReference type="PANTHER" id="PTHR23021">
    <property type="entry name" value="SERPENTINE RECEPTOR, CLASS T"/>
    <property type="match status" value="1"/>
</dbReference>
<dbReference type="SUPFAM" id="SSF81321">
    <property type="entry name" value="Family A G protein-coupled receptor-like"/>
    <property type="match status" value="1"/>
</dbReference>
<keyword evidence="1" id="KW-0812">Transmembrane</keyword>
<sequence length="298" mass="34520">MYAMLKKEFFQYTAYKFMFLMGIYDLFILPCNGMITGLQVIWGEHFCNNPKLYYFAGVIGSDGFYAVGIICIILAFDRFLEMSFPSLARYVFGGVKTYLWLCVPILYQIYVGFQLPHVFNIKIYAMNSDPYHKIPEMENNPKFHFAEFRIFHGLNNGLLIVFLVLFYGGLIIIAKIKTKIYNKPQISKVQRQMTTQALCVCGEMFLAPCLHIFMMFVEFPVFIEIAAHFSWICLHGDTPVIYYFLNKSLRKAVKKMFSPVTQKFQRVTTFPTSFSVNNRVEAYTNSSNISVTKNSAAY</sequence>
<accession>A0A914QTG4</accession>
<keyword evidence="2" id="KW-1185">Reference proteome</keyword>